<dbReference type="InterPro" id="IPR043502">
    <property type="entry name" value="DNA/RNA_pol_sf"/>
</dbReference>
<feature type="compositionally biased region" description="Low complexity" evidence="3">
    <location>
        <begin position="316"/>
        <end position="333"/>
    </location>
</feature>
<dbReference type="InterPro" id="IPR012337">
    <property type="entry name" value="RNaseH-like_sf"/>
</dbReference>
<accession>A0A2I0VKT7</accession>
<feature type="region of interest" description="Disordered" evidence="3">
    <location>
        <begin position="296"/>
        <end position="347"/>
    </location>
</feature>
<dbReference type="Pfam" id="PF07727">
    <property type="entry name" value="RVT_2"/>
    <property type="match status" value="1"/>
</dbReference>
<evidence type="ECO:0000313" key="5">
    <source>
        <dbReference type="EMBL" id="PKU64015.1"/>
    </source>
</evidence>
<dbReference type="GO" id="GO:0015074">
    <property type="term" value="P:DNA integration"/>
    <property type="evidence" value="ECO:0007669"/>
    <property type="project" value="InterPro"/>
</dbReference>
<name>A0A2I0VKT7_9ASPA</name>
<dbReference type="Proteomes" id="UP000233837">
    <property type="component" value="Unassembled WGS sequence"/>
</dbReference>
<dbReference type="GO" id="GO:0016787">
    <property type="term" value="F:hydrolase activity"/>
    <property type="evidence" value="ECO:0007669"/>
    <property type="project" value="UniProtKB-KW"/>
</dbReference>
<dbReference type="InterPro" id="IPR001584">
    <property type="entry name" value="Integrase_cat-core"/>
</dbReference>
<dbReference type="PANTHER" id="PTHR42648:SF26">
    <property type="entry name" value="INTEGRASE CATALYTIC DOMAIN-CONTAINING PROTEIN"/>
    <property type="match status" value="1"/>
</dbReference>
<keyword evidence="2" id="KW-0378">Hydrolase</keyword>
<dbReference type="SUPFAM" id="SSF56672">
    <property type="entry name" value="DNA/RNA polymerases"/>
    <property type="match status" value="1"/>
</dbReference>
<protein>
    <submittedName>
        <fullName evidence="5">Retrovirus-related Pol polyprotein from transposon TNT 1-94</fullName>
    </submittedName>
</protein>
<dbReference type="PANTHER" id="PTHR42648">
    <property type="entry name" value="TRANSPOSASE, PUTATIVE-RELATED"/>
    <property type="match status" value="1"/>
</dbReference>
<dbReference type="AlphaFoldDB" id="A0A2I0VKT7"/>
<dbReference type="InterPro" id="IPR013103">
    <property type="entry name" value="RVT_2"/>
</dbReference>
<dbReference type="Pfam" id="PF00665">
    <property type="entry name" value="rve"/>
    <property type="match status" value="1"/>
</dbReference>
<dbReference type="InterPro" id="IPR036397">
    <property type="entry name" value="RNaseH_sf"/>
</dbReference>
<keyword evidence="6" id="KW-1185">Reference proteome</keyword>
<dbReference type="GO" id="GO:0046872">
    <property type="term" value="F:metal ion binding"/>
    <property type="evidence" value="ECO:0007669"/>
    <property type="project" value="UniProtKB-KW"/>
</dbReference>
<reference evidence="5 6" key="1">
    <citation type="journal article" date="2016" name="Sci. Rep.">
        <title>The Dendrobium catenatum Lindl. genome sequence provides insights into polysaccharide synthase, floral development and adaptive evolution.</title>
        <authorList>
            <person name="Zhang G.Q."/>
            <person name="Xu Q."/>
            <person name="Bian C."/>
            <person name="Tsai W.C."/>
            <person name="Yeh C.M."/>
            <person name="Liu K.W."/>
            <person name="Yoshida K."/>
            <person name="Zhang L.S."/>
            <person name="Chang S.B."/>
            <person name="Chen F."/>
            <person name="Shi Y."/>
            <person name="Su Y.Y."/>
            <person name="Zhang Y.Q."/>
            <person name="Chen L.J."/>
            <person name="Yin Y."/>
            <person name="Lin M."/>
            <person name="Huang H."/>
            <person name="Deng H."/>
            <person name="Wang Z.W."/>
            <person name="Zhu S.L."/>
            <person name="Zhao X."/>
            <person name="Deng C."/>
            <person name="Niu S.C."/>
            <person name="Huang J."/>
            <person name="Wang M."/>
            <person name="Liu G.H."/>
            <person name="Yang H.J."/>
            <person name="Xiao X.J."/>
            <person name="Hsiao Y.Y."/>
            <person name="Wu W.L."/>
            <person name="Chen Y.Y."/>
            <person name="Mitsuda N."/>
            <person name="Ohme-Takagi M."/>
            <person name="Luo Y.B."/>
            <person name="Van de Peer Y."/>
            <person name="Liu Z.J."/>
        </authorList>
    </citation>
    <scope>NUCLEOTIDE SEQUENCE [LARGE SCALE GENOMIC DNA]</scope>
    <source>
        <tissue evidence="5">The whole plant</tissue>
    </source>
</reference>
<evidence type="ECO:0000313" key="6">
    <source>
        <dbReference type="Proteomes" id="UP000233837"/>
    </source>
</evidence>
<dbReference type="InterPro" id="IPR057670">
    <property type="entry name" value="SH3_retrovirus"/>
</dbReference>
<reference evidence="5 6" key="2">
    <citation type="journal article" date="2017" name="Nature">
        <title>The Apostasia genome and the evolution of orchids.</title>
        <authorList>
            <person name="Zhang G.Q."/>
            <person name="Liu K.W."/>
            <person name="Li Z."/>
            <person name="Lohaus R."/>
            <person name="Hsiao Y.Y."/>
            <person name="Niu S.C."/>
            <person name="Wang J.Y."/>
            <person name="Lin Y.C."/>
            <person name="Xu Q."/>
            <person name="Chen L.J."/>
            <person name="Yoshida K."/>
            <person name="Fujiwara S."/>
            <person name="Wang Z.W."/>
            <person name="Zhang Y.Q."/>
            <person name="Mitsuda N."/>
            <person name="Wang M."/>
            <person name="Liu G.H."/>
            <person name="Pecoraro L."/>
            <person name="Huang H.X."/>
            <person name="Xiao X.J."/>
            <person name="Lin M."/>
            <person name="Wu X.Y."/>
            <person name="Wu W.L."/>
            <person name="Chen Y.Y."/>
            <person name="Chang S.B."/>
            <person name="Sakamoto S."/>
            <person name="Ohme-Takagi M."/>
            <person name="Yagi M."/>
            <person name="Zeng S.J."/>
            <person name="Shen C.Y."/>
            <person name="Yeh C.M."/>
            <person name="Luo Y.B."/>
            <person name="Tsai W.C."/>
            <person name="Van de Peer Y."/>
            <person name="Liu Z.J."/>
        </authorList>
    </citation>
    <scope>NUCLEOTIDE SEQUENCE [LARGE SCALE GENOMIC DNA]</scope>
    <source>
        <tissue evidence="5">The whole plant</tissue>
    </source>
</reference>
<evidence type="ECO:0000256" key="3">
    <source>
        <dbReference type="SAM" id="MobiDB-lite"/>
    </source>
</evidence>
<dbReference type="Pfam" id="PF25597">
    <property type="entry name" value="SH3_retrovirus"/>
    <property type="match status" value="1"/>
</dbReference>
<dbReference type="SUPFAM" id="SSF53098">
    <property type="entry name" value="Ribonuclease H-like"/>
    <property type="match status" value="1"/>
</dbReference>
<keyword evidence="1" id="KW-0479">Metal-binding</keyword>
<dbReference type="Gene3D" id="3.30.420.10">
    <property type="entry name" value="Ribonuclease H-like superfamily/Ribonuclease H"/>
    <property type="match status" value="1"/>
</dbReference>
<feature type="domain" description="Integrase catalytic" evidence="4">
    <location>
        <begin position="14"/>
        <end position="191"/>
    </location>
</feature>
<dbReference type="CDD" id="cd09272">
    <property type="entry name" value="RNase_HI_RT_Ty1"/>
    <property type="match status" value="1"/>
</dbReference>
<proteinExistence type="predicted"/>
<organism evidence="5 6">
    <name type="scientific">Dendrobium catenatum</name>
    <dbReference type="NCBI Taxonomy" id="906689"/>
    <lineage>
        <taxon>Eukaryota</taxon>
        <taxon>Viridiplantae</taxon>
        <taxon>Streptophyta</taxon>
        <taxon>Embryophyta</taxon>
        <taxon>Tracheophyta</taxon>
        <taxon>Spermatophyta</taxon>
        <taxon>Magnoliopsida</taxon>
        <taxon>Liliopsida</taxon>
        <taxon>Asparagales</taxon>
        <taxon>Orchidaceae</taxon>
        <taxon>Epidendroideae</taxon>
        <taxon>Malaxideae</taxon>
        <taxon>Dendrobiinae</taxon>
        <taxon>Dendrobium</taxon>
    </lineage>
</organism>
<dbReference type="EMBL" id="KZ503453">
    <property type="protein sequence ID" value="PKU64015.1"/>
    <property type="molecule type" value="Genomic_DNA"/>
</dbReference>
<dbReference type="PROSITE" id="PS50994">
    <property type="entry name" value="INTEGRASE"/>
    <property type="match status" value="1"/>
</dbReference>
<sequence length="794" mass="89650">MSSFHCSACVRAKSHRLPFSKSVSKTTSASELVHCDVWGPSPILSLQGYKYYLIFVDDYTHFTWVYPLRAKSDAFSTFIKFKSTTEKQLNQSIKNFRTDGGGEFINQNFLNFLSRCGIVHQVTCPYTPQQNGVAERKHRHLLETVCALLFHANLPTHFWTEALLTAAHTINRLPSKNSNNKSPFELLFHSQPDFSHLKVFGCLCYPWIPTSLHHKFQPRSMPCVFLGYAENTKGYLCFNTVTGRTHISRHVKFFETIFPFHQTHTSTSPTPSTPLQDIPSSLFVPASHFPNSVNHNTSSSVSLYPRTDTPASLPISHSNTHISHSSSSHTLPSSPSPPTSKHPMTTRLRSGHLHPKKIFDLQNSIVPVSPSSYSKAVKHEVWRKAMSTEFEALQHQGTWVLVPSSPELNVLRNKWIFKTKHNSDGSLARYKARLVAKGFHQEFGIDYFDTFSPVAKFHTIRILFTVAISRHWPILQLDVSNAFLHGHLEETVYMKHPQGFVDATYPNHVCLLKKALYGLKQAPRQWFSTFTTFLTEFGFRISAADPSLLLFSKGSTQLYILVYVDDILLTGNESSIIDSLLASLQSRFHMRNLGPVSNFLGIQVSPISSGVHLSQSLYATTLLSRAGMKDCKPVQTPLPTKIPPLPAAAALFPQPELYRQIVGSLQYLTITRPDLSFAVNFLCQHMHNPYVLHFQLLKRVQRYLRGTISLGLPIVRSSLELQAYSDSDWASDSTTRRSVTGYCAYLGNNLVSWCVKKQTTVARSSTEAEYRALATAASDIIWLRRLLIEFKIEI</sequence>
<evidence type="ECO:0000256" key="1">
    <source>
        <dbReference type="ARBA" id="ARBA00022723"/>
    </source>
</evidence>
<gene>
    <name evidence="5" type="ORF">MA16_Dca012601</name>
</gene>
<evidence type="ECO:0000256" key="2">
    <source>
        <dbReference type="ARBA" id="ARBA00022801"/>
    </source>
</evidence>
<dbReference type="InterPro" id="IPR039537">
    <property type="entry name" value="Retrotran_Ty1/copia-like"/>
</dbReference>
<dbReference type="GO" id="GO:0003676">
    <property type="term" value="F:nucleic acid binding"/>
    <property type="evidence" value="ECO:0007669"/>
    <property type="project" value="InterPro"/>
</dbReference>
<evidence type="ECO:0000259" key="4">
    <source>
        <dbReference type="PROSITE" id="PS50994"/>
    </source>
</evidence>